<evidence type="ECO:0000313" key="2">
    <source>
        <dbReference type="Proteomes" id="UP000067448"/>
    </source>
</evidence>
<organism evidence="1 2">
    <name type="scientific">Streptomyces scabiei</name>
    <dbReference type="NCBI Taxonomy" id="1930"/>
    <lineage>
        <taxon>Bacteria</taxon>
        <taxon>Bacillati</taxon>
        <taxon>Actinomycetota</taxon>
        <taxon>Actinomycetes</taxon>
        <taxon>Kitasatosporales</taxon>
        <taxon>Streptomycetaceae</taxon>
        <taxon>Streptomyces</taxon>
    </lineage>
</organism>
<dbReference type="OrthoDB" id="3625791at2"/>
<evidence type="ECO:0000313" key="1">
    <source>
        <dbReference type="EMBL" id="GAQ64082.1"/>
    </source>
</evidence>
<name>A0A100JQY8_STRSC</name>
<reference evidence="2" key="1">
    <citation type="submission" date="2015-11" db="EMBL/GenBank/DDBJ databases">
        <authorList>
            <consortium name="Cross-ministerial Strategic Innovation Promotion Program (SIP) consortium"/>
            <person name="Tomihama T."/>
            <person name="Ikenaga M."/>
            <person name="Sakai M."/>
            <person name="Okubo T."/>
            <person name="Ikeda S."/>
        </authorList>
    </citation>
    <scope>NUCLEOTIDE SEQUENCE [LARGE SCALE GENOMIC DNA]</scope>
    <source>
        <strain evidence="2">S58</strain>
    </source>
</reference>
<dbReference type="Proteomes" id="UP000067448">
    <property type="component" value="Unassembled WGS sequence"/>
</dbReference>
<sequence>MTERQETRWNGEPCQARRVTAIVADSTFFPEYWARSLVGTRRKAVEVMYGGSVFFLDDEDDSGWAKVTSGGSPSQGHRNLCVDADSIQARIDPDRPCTHENFDAFVDVGRITAGDNDPTVIGYSAEIRVNCRDCREPFRWTGVPAGLSPRQPMCSVDETELRAPIRPASTDPDFGLGLPGFSVNYRKDI</sequence>
<dbReference type="EMBL" id="BCMM01000021">
    <property type="protein sequence ID" value="GAQ64082.1"/>
    <property type="molecule type" value="Genomic_DNA"/>
</dbReference>
<protein>
    <submittedName>
        <fullName evidence="1">Uncharacterized protein</fullName>
    </submittedName>
</protein>
<gene>
    <name evidence="1" type="ORF">SsS58_04472</name>
</gene>
<proteinExistence type="predicted"/>
<accession>A0A100JQY8</accession>
<comment type="caution">
    <text evidence="1">The sequence shown here is derived from an EMBL/GenBank/DDBJ whole genome shotgun (WGS) entry which is preliminary data.</text>
</comment>
<reference evidence="2" key="3">
    <citation type="submission" date="2016-02" db="EMBL/GenBank/DDBJ databases">
        <title>Draft genome of pathogenic Streptomyces sp. in Japan.</title>
        <authorList>
            <person name="Tomihama T."/>
            <person name="Ikenaga M."/>
            <person name="Sakai M."/>
            <person name="Okubo T."/>
            <person name="Ikeda S."/>
        </authorList>
    </citation>
    <scope>NUCLEOTIDE SEQUENCE [LARGE SCALE GENOMIC DNA]</scope>
    <source>
        <strain evidence="2">S58</strain>
    </source>
</reference>
<dbReference type="AlphaFoldDB" id="A0A100JQY8"/>
<reference evidence="1 2" key="2">
    <citation type="journal article" date="2016" name="Genome Announc.">
        <title>Draft Genome Sequences of Streptomyces scabiei S58, Streptomyces turgidiscabies T45, and Streptomyces acidiscabies a10, the Pathogens of Potato Common Scab, Isolated in Japan.</title>
        <authorList>
            <person name="Tomihama T."/>
            <person name="Nishi Y."/>
            <person name="Sakai M."/>
            <person name="Ikenaga M."/>
            <person name="Okubo T."/>
            <person name="Ikeda S."/>
        </authorList>
    </citation>
    <scope>NUCLEOTIDE SEQUENCE [LARGE SCALE GENOMIC DNA]</scope>
    <source>
        <strain evidence="1 2">S58</strain>
    </source>
</reference>
<dbReference type="RefSeq" id="WP_059081625.1">
    <property type="nucleotide sequence ID" value="NZ_BCMM01000021.1"/>
</dbReference>